<organism evidence="2 3">
    <name type="scientific">Lentithecium fluviatile CBS 122367</name>
    <dbReference type="NCBI Taxonomy" id="1168545"/>
    <lineage>
        <taxon>Eukaryota</taxon>
        <taxon>Fungi</taxon>
        <taxon>Dikarya</taxon>
        <taxon>Ascomycota</taxon>
        <taxon>Pezizomycotina</taxon>
        <taxon>Dothideomycetes</taxon>
        <taxon>Pleosporomycetidae</taxon>
        <taxon>Pleosporales</taxon>
        <taxon>Massarineae</taxon>
        <taxon>Lentitheciaceae</taxon>
        <taxon>Lentithecium</taxon>
    </lineage>
</organism>
<sequence length="128" mass="13693">MENSPNKQKSLLDVLPSTYIPITCIAEGISASVFFSLLRTSTSTTGSAKTLRDSLFAVKITKPNNTNWSTSLLAEVAALKKSMGTLQEISTNASPCSPTTTKAQQPKTKIVIGSSCPRSIFLSPLPTW</sequence>
<keyword evidence="1" id="KW-0472">Membrane</keyword>
<evidence type="ECO:0000313" key="2">
    <source>
        <dbReference type="EMBL" id="KAF2686808.1"/>
    </source>
</evidence>
<proteinExistence type="predicted"/>
<keyword evidence="1" id="KW-1133">Transmembrane helix</keyword>
<gene>
    <name evidence="2" type="ORF">K458DRAFT_402360</name>
</gene>
<keyword evidence="3" id="KW-1185">Reference proteome</keyword>
<dbReference type="AlphaFoldDB" id="A0A6G1J8R4"/>
<name>A0A6G1J8R4_9PLEO</name>
<feature type="transmembrane region" description="Helical" evidence="1">
    <location>
        <begin position="20"/>
        <end position="38"/>
    </location>
</feature>
<evidence type="ECO:0000256" key="1">
    <source>
        <dbReference type="SAM" id="Phobius"/>
    </source>
</evidence>
<dbReference type="Proteomes" id="UP000799291">
    <property type="component" value="Unassembled WGS sequence"/>
</dbReference>
<protein>
    <submittedName>
        <fullName evidence="2">Uncharacterized protein</fullName>
    </submittedName>
</protein>
<keyword evidence="1" id="KW-0812">Transmembrane</keyword>
<dbReference type="EMBL" id="MU005576">
    <property type="protein sequence ID" value="KAF2686808.1"/>
    <property type="molecule type" value="Genomic_DNA"/>
</dbReference>
<reference evidence="2" key="1">
    <citation type="journal article" date="2020" name="Stud. Mycol.">
        <title>101 Dothideomycetes genomes: a test case for predicting lifestyles and emergence of pathogens.</title>
        <authorList>
            <person name="Haridas S."/>
            <person name="Albert R."/>
            <person name="Binder M."/>
            <person name="Bloem J."/>
            <person name="Labutti K."/>
            <person name="Salamov A."/>
            <person name="Andreopoulos B."/>
            <person name="Baker S."/>
            <person name="Barry K."/>
            <person name="Bills G."/>
            <person name="Bluhm B."/>
            <person name="Cannon C."/>
            <person name="Castanera R."/>
            <person name="Culley D."/>
            <person name="Daum C."/>
            <person name="Ezra D."/>
            <person name="Gonzalez J."/>
            <person name="Henrissat B."/>
            <person name="Kuo A."/>
            <person name="Liang C."/>
            <person name="Lipzen A."/>
            <person name="Lutzoni F."/>
            <person name="Magnuson J."/>
            <person name="Mondo S."/>
            <person name="Nolan M."/>
            <person name="Ohm R."/>
            <person name="Pangilinan J."/>
            <person name="Park H.-J."/>
            <person name="Ramirez L."/>
            <person name="Alfaro M."/>
            <person name="Sun H."/>
            <person name="Tritt A."/>
            <person name="Yoshinaga Y."/>
            <person name="Zwiers L.-H."/>
            <person name="Turgeon B."/>
            <person name="Goodwin S."/>
            <person name="Spatafora J."/>
            <person name="Crous P."/>
            <person name="Grigoriev I."/>
        </authorList>
    </citation>
    <scope>NUCLEOTIDE SEQUENCE</scope>
    <source>
        <strain evidence="2">CBS 122367</strain>
    </source>
</reference>
<accession>A0A6G1J8R4</accession>
<evidence type="ECO:0000313" key="3">
    <source>
        <dbReference type="Proteomes" id="UP000799291"/>
    </source>
</evidence>